<dbReference type="EMBL" id="KJ489012">
    <property type="protein sequence ID" value="AHV83152.1"/>
    <property type="molecule type" value="Genomic_DNA"/>
</dbReference>
<sequence length="111" mass="12656">MNSDYLTRKFAIEAAKPLIHKTEEMMLNVDLGTGYVGNLKITAIYDDIREMQTNIIKVISIFDNIRIVDEESLIKAELCYTSISYASRRIALSKLYLEKELGGSIDEMDKT</sequence>
<gene>
    <name evidence="1" type="ORF">P118_0035</name>
</gene>
<reference evidence="1 2" key="1">
    <citation type="submission" date="2014-02" db="EMBL/GenBank/DDBJ databases">
        <title>Complete genome sequences of four novel Lactococcus lactis phages distantly related to the rare 1706 phage species.</title>
        <authorList>
            <person name="Kot W."/>
            <person name="Neve H."/>
            <person name="Vogensen F.K."/>
            <person name="Heller K.J."/>
            <person name="Hansen L.H."/>
        </authorList>
    </citation>
    <scope>NUCLEOTIDE SEQUENCE [LARGE SCALE GENOMIC DNA]</scope>
</reference>
<dbReference type="Proteomes" id="UP000019790">
    <property type="component" value="Segment"/>
</dbReference>
<evidence type="ECO:0000313" key="1">
    <source>
        <dbReference type="EMBL" id="AHV83152.1"/>
    </source>
</evidence>
<evidence type="ECO:0000313" key="2">
    <source>
        <dbReference type="Proteomes" id="UP000019790"/>
    </source>
</evidence>
<accession>X4YEH3</accession>
<name>X4YEH3_9CAUD</name>
<dbReference type="OrthoDB" id="16347at10239"/>
<dbReference type="RefSeq" id="YP_009035850.1">
    <property type="nucleotide sequence ID" value="NC_024208.1"/>
</dbReference>
<dbReference type="KEGG" id="vg:19527134"/>
<keyword evidence="2" id="KW-1185">Reference proteome</keyword>
<protein>
    <submittedName>
        <fullName evidence="1">Uncharacterized protein</fullName>
    </submittedName>
</protein>
<organism evidence="1 2">
    <name type="scientific">Lactococcus phage P118</name>
    <dbReference type="NCBI Taxonomy" id="1476888"/>
    <lineage>
        <taxon>Viruses</taxon>
        <taxon>Duplodnaviria</taxon>
        <taxon>Heunggongvirae</taxon>
        <taxon>Uroviricota</taxon>
        <taxon>Caudoviricetes</taxon>
        <taxon>Nevevirus</taxon>
        <taxon>Nevevirus P118</taxon>
    </lineage>
</organism>
<dbReference type="GeneID" id="19527134"/>
<proteinExistence type="predicted"/>